<sequence>MDLLDLLTLADSPATIAATGEHVEASTRCVTCGTTAYGPCGAINAKTVRLDDGRWRTTSHCNCRALTWCETY</sequence>
<dbReference type="Proteomes" id="UP000774283">
    <property type="component" value="Unassembled WGS sequence"/>
</dbReference>
<dbReference type="RefSeq" id="WP_168448311.1">
    <property type="nucleotide sequence ID" value="NZ_JAAXOW010000007.1"/>
</dbReference>
<reference evidence="1 2" key="1">
    <citation type="submission" date="2020-04" db="EMBL/GenBank/DDBJ databases">
        <title>MicrobeNet Type strains.</title>
        <authorList>
            <person name="Nicholson A.C."/>
        </authorList>
    </citation>
    <scope>NUCLEOTIDE SEQUENCE [LARGE SCALE GENOMIC DNA]</scope>
    <source>
        <strain evidence="1 2">ATCC BAA-789</strain>
    </source>
</reference>
<protein>
    <submittedName>
        <fullName evidence="1">Uncharacterized protein</fullName>
    </submittedName>
</protein>
<accession>A0A9X5FFS7</accession>
<comment type="caution">
    <text evidence="1">The sequence shown here is derived from an EMBL/GenBank/DDBJ whole genome shotgun (WGS) entry which is preliminary data.</text>
</comment>
<proteinExistence type="predicted"/>
<dbReference type="AlphaFoldDB" id="A0A9X5FFS7"/>
<name>A0A9X5FFS7_9MICO</name>
<dbReference type="EMBL" id="JAAXOW010000007">
    <property type="protein sequence ID" value="NKX94237.1"/>
    <property type="molecule type" value="Genomic_DNA"/>
</dbReference>
<organism evidence="1 2">
    <name type="scientific">Sanguibacter hominis ATCC BAA-789</name>
    <dbReference type="NCBI Taxonomy" id="1312740"/>
    <lineage>
        <taxon>Bacteria</taxon>
        <taxon>Bacillati</taxon>
        <taxon>Actinomycetota</taxon>
        <taxon>Actinomycetes</taxon>
        <taxon>Micrococcales</taxon>
        <taxon>Sanguibacteraceae</taxon>
        <taxon>Sanguibacter</taxon>
    </lineage>
</organism>
<evidence type="ECO:0000313" key="2">
    <source>
        <dbReference type="Proteomes" id="UP000774283"/>
    </source>
</evidence>
<gene>
    <name evidence="1" type="ORF">HF995_13325</name>
</gene>
<keyword evidence="2" id="KW-1185">Reference proteome</keyword>
<evidence type="ECO:0000313" key="1">
    <source>
        <dbReference type="EMBL" id="NKX94237.1"/>
    </source>
</evidence>